<keyword evidence="1" id="KW-0472">Membrane</keyword>
<keyword evidence="5" id="KW-1185">Reference proteome</keyword>
<dbReference type="Gene3D" id="2.60.40.10">
    <property type="entry name" value="Immunoglobulins"/>
    <property type="match status" value="8"/>
</dbReference>
<name>A0A7Z0ED96_9MICO</name>
<dbReference type="InterPro" id="IPR015919">
    <property type="entry name" value="Cadherin-like_sf"/>
</dbReference>
<dbReference type="GO" id="GO:0016020">
    <property type="term" value="C:membrane"/>
    <property type="evidence" value="ECO:0007669"/>
    <property type="project" value="InterPro"/>
</dbReference>
<evidence type="ECO:0000256" key="2">
    <source>
        <dbReference type="SAM" id="SignalP"/>
    </source>
</evidence>
<comment type="caution">
    <text evidence="4">The sequence shown here is derived from an EMBL/GenBank/DDBJ whole genome shotgun (WGS) entry which is preliminary data.</text>
</comment>
<evidence type="ECO:0000259" key="3">
    <source>
        <dbReference type="PROSITE" id="PS50835"/>
    </source>
</evidence>
<dbReference type="Pfam" id="PF07679">
    <property type="entry name" value="I-set"/>
    <property type="match status" value="1"/>
</dbReference>
<evidence type="ECO:0000256" key="1">
    <source>
        <dbReference type="SAM" id="Phobius"/>
    </source>
</evidence>
<gene>
    <name evidence="4" type="ORF">HNR05_001315</name>
</gene>
<dbReference type="RefSeq" id="WP_179578283.1">
    <property type="nucleotide sequence ID" value="NZ_JACCFM010000001.1"/>
</dbReference>
<dbReference type="EMBL" id="JACCFM010000001">
    <property type="protein sequence ID" value="NYJ19524.1"/>
    <property type="molecule type" value="Genomic_DNA"/>
</dbReference>
<dbReference type="InterPro" id="IPR013098">
    <property type="entry name" value="Ig_I-set"/>
</dbReference>
<dbReference type="InterPro" id="IPR036179">
    <property type="entry name" value="Ig-like_dom_sf"/>
</dbReference>
<dbReference type="Pfam" id="PF05345">
    <property type="entry name" value="He_PIG"/>
    <property type="match status" value="4"/>
</dbReference>
<reference evidence="4 5" key="1">
    <citation type="submission" date="2020-07" db="EMBL/GenBank/DDBJ databases">
        <title>Sequencing the genomes of 1000 actinobacteria strains.</title>
        <authorList>
            <person name="Klenk H.-P."/>
        </authorList>
    </citation>
    <scope>NUCLEOTIDE SEQUENCE [LARGE SCALE GENOMIC DNA]</scope>
    <source>
        <strain evidence="4 5">LI1</strain>
    </source>
</reference>
<protein>
    <recommendedName>
        <fullName evidence="3">Ig-like domain-containing protein</fullName>
    </recommendedName>
</protein>
<accession>A0A7Z0ED96</accession>
<dbReference type="SUPFAM" id="SSF48726">
    <property type="entry name" value="Immunoglobulin"/>
    <property type="match status" value="1"/>
</dbReference>
<evidence type="ECO:0000313" key="4">
    <source>
        <dbReference type="EMBL" id="NYJ19524.1"/>
    </source>
</evidence>
<dbReference type="InterPro" id="IPR013783">
    <property type="entry name" value="Ig-like_fold"/>
</dbReference>
<dbReference type="SUPFAM" id="SSF49313">
    <property type="entry name" value="Cadherin-like"/>
    <property type="match status" value="5"/>
</dbReference>
<feature type="transmembrane region" description="Helical" evidence="1">
    <location>
        <begin position="991"/>
        <end position="1011"/>
    </location>
</feature>
<dbReference type="PROSITE" id="PS50835">
    <property type="entry name" value="IG_LIKE"/>
    <property type="match status" value="1"/>
</dbReference>
<keyword evidence="1" id="KW-0812">Transmembrane</keyword>
<proteinExistence type="predicted"/>
<keyword evidence="1" id="KW-1133">Transmembrane helix</keyword>
<evidence type="ECO:0000313" key="5">
    <source>
        <dbReference type="Proteomes" id="UP000537260"/>
    </source>
</evidence>
<feature type="chain" id="PRO_5030554428" description="Ig-like domain-containing protein" evidence="2">
    <location>
        <begin position="38"/>
        <end position="1020"/>
    </location>
</feature>
<dbReference type="InterPro" id="IPR007110">
    <property type="entry name" value="Ig-like_dom"/>
</dbReference>
<feature type="domain" description="Ig-like" evidence="3">
    <location>
        <begin position="223"/>
        <end position="304"/>
    </location>
</feature>
<organism evidence="4 5">
    <name type="scientific">Glaciibacter psychrotolerans</name>
    <dbReference type="NCBI Taxonomy" id="670054"/>
    <lineage>
        <taxon>Bacteria</taxon>
        <taxon>Bacillati</taxon>
        <taxon>Actinomycetota</taxon>
        <taxon>Actinomycetes</taxon>
        <taxon>Micrococcales</taxon>
        <taxon>Microbacteriaceae</taxon>
        <taxon>Glaciibacter</taxon>
    </lineage>
</organism>
<dbReference type="Proteomes" id="UP000537260">
    <property type="component" value="Unassembled WGS sequence"/>
</dbReference>
<dbReference type="AlphaFoldDB" id="A0A7Z0ED96"/>
<dbReference type="GO" id="GO:0005975">
    <property type="term" value="P:carbohydrate metabolic process"/>
    <property type="evidence" value="ECO:0007669"/>
    <property type="project" value="UniProtKB-ARBA"/>
</dbReference>
<dbReference type="GO" id="GO:0005509">
    <property type="term" value="F:calcium ion binding"/>
    <property type="evidence" value="ECO:0007669"/>
    <property type="project" value="InterPro"/>
</dbReference>
<feature type="signal peptide" evidence="2">
    <location>
        <begin position="1"/>
        <end position="37"/>
    </location>
</feature>
<keyword evidence="2" id="KW-0732">Signal</keyword>
<sequence length="1020" mass="99140">MGTLLAAKIRRVVPRLAMVVSLAVVAQLALLPSMAYAAGDQAPAITSPNGANFSVGQAGSFTATTTGSPTPAITRSGTLPAGLTFTDNGDGTATLAGSPTGPGGAFPITLTASNGTSPNAMQTFTVTVGQPPAFTSASAATFRTGTAGSFAVTTSGAPTVSTITETGSLPAGLTFTDNGNGTATIMGTPTAGSGGTYPVTLGAMNGVSPHGSQALIIQVNQAPTVTANPADQTVNPGASASFTAHASGVPVPTVQWQRSTNGGASYTNIAGATNTTYTFTAVAGDDGNMYRAVFTNSASSATATGATLLVGTAPAFTSANTTTFSVGAAGSSAITTSGIPSATLSRTGAQFPAWLTLTDNGDGTGSLTGTPPAGAGATYVFTLRAANGFAPSASQIFTLNVDQSPTITSADHATFTVGSAGTFAVTTTSGYPTATALTETGSLPSGVTFVDYGDGTAVLSGTPAAGTAGTYDVTVRATATGGATAPAVQSFTLTVHGPPLFTSADHATLVVGQAGSFSITTAAGFPVATVLTEQGSLPSGVSFVDNGDGTASLTGTPAVGSGGSYPVTLTASNGSALNATQAFTLTVTELPAFTTASTEAFAVGAAGTFTIGTTAGFPSATVLTETGELPAGVIFADGGDGSATLSGIPASGTGGTFALTFTATTSAGHTDQAFTLAVNESGTITSADHVRFASGSAGSFTVTTDGGHPSPPTLTVTGTLPAGVSFVDNRDGTATLAGTPNAPGTYPLTITESNGVTVDTVQHLVVTVDGPPRITSDPTTTFTAGVRGSFTVTAETGAPAAPATLTVTGTVPNGLAFTDNGDGTGTLSGTTTVAPAGYLLTVTASNGVGPDAVQSLIVQVVLPPTSVLPLGLPASTGRLYGVTAHTTVGQTLHLSGGGFAAGAPIILGVYSLPVVVGQATADADGTFAATIQVPNLIGDHTFVAAGVTADGTTGYLETASTIAAAPQSGTGPSSSLGTGVELASTGQDLPVWPLTGLTLALTLIGLAFVRIGRRPKGTNS</sequence>